<keyword evidence="1" id="KW-1133">Transmembrane helix</keyword>
<dbReference type="EMBL" id="JABBWD010000042">
    <property type="protein sequence ID" value="KAG1774409.1"/>
    <property type="molecule type" value="Genomic_DNA"/>
</dbReference>
<feature type="transmembrane region" description="Helical" evidence="1">
    <location>
        <begin position="39"/>
        <end position="56"/>
    </location>
</feature>
<dbReference type="AlphaFoldDB" id="A0A9P6ZPM5"/>
<evidence type="ECO:0000313" key="2">
    <source>
        <dbReference type="EMBL" id="KAG1774409.1"/>
    </source>
</evidence>
<reference evidence="2" key="1">
    <citation type="journal article" date="2020" name="New Phytol.">
        <title>Comparative genomics reveals dynamic genome evolution in host specialist ectomycorrhizal fungi.</title>
        <authorList>
            <person name="Lofgren L.A."/>
            <person name="Nguyen N.H."/>
            <person name="Vilgalys R."/>
            <person name="Ruytinx J."/>
            <person name="Liao H.L."/>
            <person name="Branco S."/>
            <person name="Kuo A."/>
            <person name="LaButti K."/>
            <person name="Lipzen A."/>
            <person name="Andreopoulos W."/>
            <person name="Pangilinan J."/>
            <person name="Riley R."/>
            <person name="Hundley H."/>
            <person name="Na H."/>
            <person name="Barry K."/>
            <person name="Grigoriev I.V."/>
            <person name="Stajich J.E."/>
            <person name="Kennedy P.G."/>
        </authorList>
    </citation>
    <scope>NUCLEOTIDE SEQUENCE</scope>
    <source>
        <strain evidence="2">DOB743</strain>
    </source>
</reference>
<organism evidence="2 3">
    <name type="scientific">Suillus placidus</name>
    <dbReference type="NCBI Taxonomy" id="48579"/>
    <lineage>
        <taxon>Eukaryota</taxon>
        <taxon>Fungi</taxon>
        <taxon>Dikarya</taxon>
        <taxon>Basidiomycota</taxon>
        <taxon>Agaricomycotina</taxon>
        <taxon>Agaricomycetes</taxon>
        <taxon>Agaricomycetidae</taxon>
        <taxon>Boletales</taxon>
        <taxon>Suillineae</taxon>
        <taxon>Suillaceae</taxon>
        <taxon>Suillus</taxon>
    </lineage>
</organism>
<dbReference type="Proteomes" id="UP000714275">
    <property type="component" value="Unassembled WGS sequence"/>
</dbReference>
<accession>A0A9P6ZPM5</accession>
<keyword evidence="1" id="KW-0812">Transmembrane</keyword>
<gene>
    <name evidence="2" type="ORF">EV702DRAFT_1125393</name>
</gene>
<keyword evidence="1" id="KW-0472">Membrane</keyword>
<name>A0A9P6ZPM5_9AGAM</name>
<comment type="caution">
    <text evidence="2">The sequence shown here is derived from an EMBL/GenBank/DDBJ whole genome shotgun (WGS) entry which is preliminary data.</text>
</comment>
<evidence type="ECO:0000313" key="3">
    <source>
        <dbReference type="Proteomes" id="UP000714275"/>
    </source>
</evidence>
<protein>
    <submittedName>
        <fullName evidence="2">Uncharacterized protein</fullName>
    </submittedName>
</protein>
<keyword evidence="3" id="KW-1185">Reference proteome</keyword>
<evidence type="ECO:0000256" key="1">
    <source>
        <dbReference type="SAM" id="Phobius"/>
    </source>
</evidence>
<feature type="transmembrane region" description="Helical" evidence="1">
    <location>
        <begin position="62"/>
        <end position="83"/>
    </location>
</feature>
<proteinExistence type="predicted"/>
<feature type="transmembrane region" description="Helical" evidence="1">
    <location>
        <begin position="95"/>
        <end position="114"/>
    </location>
</feature>
<sequence>MPCHSPGITILPNQSADYQGLDTAHSYQIPYHPARKMRFSIPAIIVALIASVSVSVRACSNLNVPCGVTADCCGNFFTFVILIGNLPILKSRSHWHIATVSHISVFAFMIPWLIAQYVVRCRVNQGSV</sequence>